<dbReference type="Pfam" id="PF09587">
    <property type="entry name" value="PGA_cap"/>
    <property type="match status" value="1"/>
</dbReference>
<dbReference type="RefSeq" id="WP_373654336.1">
    <property type="nucleotide sequence ID" value="NZ_JBGUAW010000001.1"/>
</dbReference>
<dbReference type="SMART" id="SM00854">
    <property type="entry name" value="PGA_cap"/>
    <property type="match status" value="1"/>
</dbReference>
<dbReference type="PANTHER" id="PTHR33393">
    <property type="entry name" value="POLYGLUTAMINE SYNTHESIS ACCESSORY PROTEIN RV0574C-RELATED"/>
    <property type="match status" value="1"/>
</dbReference>
<evidence type="ECO:0000259" key="2">
    <source>
        <dbReference type="SMART" id="SM00854"/>
    </source>
</evidence>
<name>A0ABV4TQF2_9GAMM</name>
<evidence type="ECO:0000313" key="4">
    <source>
        <dbReference type="Proteomes" id="UP001575181"/>
    </source>
</evidence>
<keyword evidence="4" id="KW-1185">Reference proteome</keyword>
<evidence type="ECO:0000313" key="3">
    <source>
        <dbReference type="EMBL" id="MFA9459553.1"/>
    </source>
</evidence>
<reference evidence="3 4" key="1">
    <citation type="submission" date="2024-08" db="EMBL/GenBank/DDBJ databases">
        <title>Whole-genome sequencing of halo(alkali)philic microorganisms from hypersaline lakes.</title>
        <authorList>
            <person name="Sorokin D.Y."/>
            <person name="Merkel A.Y."/>
            <person name="Messina E."/>
            <person name="Yakimov M."/>
        </authorList>
    </citation>
    <scope>NUCLEOTIDE SEQUENCE [LARGE SCALE GENOMIC DNA]</scope>
    <source>
        <strain evidence="3 4">Cl-TMA</strain>
    </source>
</reference>
<gene>
    <name evidence="3" type="ORF">ACERLL_01765</name>
</gene>
<proteinExistence type="inferred from homology"/>
<sequence length="375" mass="40887">MTPHAAPDRIRLFLCGDLMTGRGIDQIMPWHCPPHLHEPYVRDARDYVELAERESGPLPRGVAEDYVWGDALRWLAALAPDRHLANLETAITGSEDHWPGKGIHYRMHPRNARLLQAASLDACALANNHVLDWGYAGLAETLDALERAGVASAGAGRNLAAARAPAILKVPGKGRVIFLSMGSDTSGIPAQWAAASRQAGVWLLPERTSRAAAEVAAGVQAIKGPGDLVVASIHWGSNWGYTIPEAQRTLARALIDEAGVDLIHGHSSHHVRGMELYRDRLILYGCGDFLNDYEGIGGHGPFRDDLTLMYFPDLDPRSGRLLDLRMRPMRIRRFRVEDAAPGDARWLAELITTLGKQLGTAATLDAEGALRLDSP</sequence>
<dbReference type="InterPro" id="IPR029052">
    <property type="entry name" value="Metallo-depent_PP-like"/>
</dbReference>
<dbReference type="EMBL" id="JBGUAW010000001">
    <property type="protein sequence ID" value="MFA9459553.1"/>
    <property type="molecule type" value="Genomic_DNA"/>
</dbReference>
<protein>
    <submittedName>
        <fullName evidence="3">CapA family protein</fullName>
    </submittedName>
</protein>
<comment type="caution">
    <text evidence="3">The sequence shown here is derived from an EMBL/GenBank/DDBJ whole genome shotgun (WGS) entry which is preliminary data.</text>
</comment>
<dbReference type="InterPro" id="IPR052169">
    <property type="entry name" value="CW_Biosynth-Accessory"/>
</dbReference>
<comment type="similarity">
    <text evidence="1">Belongs to the CapA family.</text>
</comment>
<dbReference type="Proteomes" id="UP001575181">
    <property type="component" value="Unassembled WGS sequence"/>
</dbReference>
<organism evidence="3 4">
    <name type="scientific">Thiohalorhabdus methylotrophus</name>
    <dbReference type="NCBI Taxonomy" id="3242694"/>
    <lineage>
        <taxon>Bacteria</taxon>
        <taxon>Pseudomonadati</taxon>
        <taxon>Pseudomonadota</taxon>
        <taxon>Gammaproteobacteria</taxon>
        <taxon>Thiohalorhabdales</taxon>
        <taxon>Thiohalorhabdaceae</taxon>
        <taxon>Thiohalorhabdus</taxon>
    </lineage>
</organism>
<evidence type="ECO:0000256" key="1">
    <source>
        <dbReference type="ARBA" id="ARBA00005662"/>
    </source>
</evidence>
<accession>A0ABV4TQF2</accession>
<dbReference type="InterPro" id="IPR019079">
    <property type="entry name" value="Capsule_synth_CapA"/>
</dbReference>
<dbReference type="SUPFAM" id="SSF56300">
    <property type="entry name" value="Metallo-dependent phosphatases"/>
    <property type="match status" value="1"/>
</dbReference>
<dbReference type="PANTHER" id="PTHR33393:SF11">
    <property type="entry name" value="POLYGLUTAMINE SYNTHESIS ACCESSORY PROTEIN RV0574C-RELATED"/>
    <property type="match status" value="1"/>
</dbReference>
<dbReference type="Gene3D" id="3.60.21.10">
    <property type="match status" value="1"/>
</dbReference>
<dbReference type="CDD" id="cd07381">
    <property type="entry name" value="MPP_CapA"/>
    <property type="match status" value="1"/>
</dbReference>
<feature type="domain" description="Capsule synthesis protein CapA" evidence="2">
    <location>
        <begin position="11"/>
        <end position="293"/>
    </location>
</feature>